<accession>A0A0C9UZV6</accession>
<organism evidence="2 3">
    <name type="scientific">Sphaerobolus stellatus (strain SS14)</name>
    <dbReference type="NCBI Taxonomy" id="990650"/>
    <lineage>
        <taxon>Eukaryota</taxon>
        <taxon>Fungi</taxon>
        <taxon>Dikarya</taxon>
        <taxon>Basidiomycota</taxon>
        <taxon>Agaricomycotina</taxon>
        <taxon>Agaricomycetes</taxon>
        <taxon>Phallomycetidae</taxon>
        <taxon>Geastrales</taxon>
        <taxon>Sphaerobolaceae</taxon>
        <taxon>Sphaerobolus</taxon>
    </lineage>
</organism>
<evidence type="ECO:0000313" key="2">
    <source>
        <dbReference type="EMBL" id="KIJ40374.1"/>
    </source>
</evidence>
<evidence type="ECO:0000313" key="3">
    <source>
        <dbReference type="Proteomes" id="UP000054279"/>
    </source>
</evidence>
<dbReference type="Proteomes" id="UP000054279">
    <property type="component" value="Unassembled WGS sequence"/>
</dbReference>
<keyword evidence="3" id="KW-1185">Reference proteome</keyword>
<feature type="region of interest" description="Disordered" evidence="1">
    <location>
        <begin position="94"/>
        <end position="136"/>
    </location>
</feature>
<dbReference type="AlphaFoldDB" id="A0A0C9UZV6"/>
<sequence length="290" mass="32615">MASAKSTSETPHLLCSWLSSFMTNAARDHHFALLRRIKARIKADNVQEEEFRWYEIWDPILNWIAQRCSAPGEVGVAPQYSLTRPVFKNLNVQVQPSDGEGNLQGQAAASTSATSTNATSTTTPNPSSTSAVTDDTVDKESRIPDFVLIRSTTLRSLLVIVEIKPKKQQQKERKPLTVVTEYVEQMKLQVEFAFATEHLSHQDFIIAFLGIGDTFRYAVYQKHHVSTLPLHRVGLGTEAYEPLRRSTRGPVWKNIHNVFAENTAGTLCYSGEFMKAINQIMALYSLQVSW</sequence>
<dbReference type="HOGENOM" id="CLU_960339_0_0_1"/>
<proteinExistence type="predicted"/>
<name>A0A0C9UZV6_SPHS4</name>
<dbReference type="EMBL" id="KN837144">
    <property type="protein sequence ID" value="KIJ40374.1"/>
    <property type="molecule type" value="Genomic_DNA"/>
</dbReference>
<reference evidence="2 3" key="1">
    <citation type="submission" date="2014-06" db="EMBL/GenBank/DDBJ databases">
        <title>Evolutionary Origins and Diversification of the Mycorrhizal Mutualists.</title>
        <authorList>
            <consortium name="DOE Joint Genome Institute"/>
            <consortium name="Mycorrhizal Genomics Consortium"/>
            <person name="Kohler A."/>
            <person name="Kuo A."/>
            <person name="Nagy L.G."/>
            <person name="Floudas D."/>
            <person name="Copeland A."/>
            <person name="Barry K.W."/>
            <person name="Cichocki N."/>
            <person name="Veneault-Fourrey C."/>
            <person name="LaButti K."/>
            <person name="Lindquist E.A."/>
            <person name="Lipzen A."/>
            <person name="Lundell T."/>
            <person name="Morin E."/>
            <person name="Murat C."/>
            <person name="Riley R."/>
            <person name="Ohm R."/>
            <person name="Sun H."/>
            <person name="Tunlid A."/>
            <person name="Henrissat B."/>
            <person name="Grigoriev I.V."/>
            <person name="Hibbett D.S."/>
            <person name="Martin F."/>
        </authorList>
    </citation>
    <scope>NUCLEOTIDE SEQUENCE [LARGE SCALE GENOMIC DNA]</scope>
    <source>
        <strain evidence="2 3">SS14</strain>
    </source>
</reference>
<evidence type="ECO:0000256" key="1">
    <source>
        <dbReference type="SAM" id="MobiDB-lite"/>
    </source>
</evidence>
<feature type="compositionally biased region" description="Low complexity" evidence="1">
    <location>
        <begin position="107"/>
        <end position="131"/>
    </location>
</feature>
<protein>
    <submittedName>
        <fullName evidence="2">Uncharacterized protein</fullName>
    </submittedName>
</protein>
<gene>
    <name evidence="2" type="ORF">M422DRAFT_256606</name>
</gene>